<organism evidence="2 3">
    <name type="scientific">Salix brachista</name>
    <dbReference type="NCBI Taxonomy" id="2182728"/>
    <lineage>
        <taxon>Eukaryota</taxon>
        <taxon>Viridiplantae</taxon>
        <taxon>Streptophyta</taxon>
        <taxon>Embryophyta</taxon>
        <taxon>Tracheophyta</taxon>
        <taxon>Spermatophyta</taxon>
        <taxon>Magnoliopsida</taxon>
        <taxon>eudicotyledons</taxon>
        <taxon>Gunneridae</taxon>
        <taxon>Pentapetalae</taxon>
        <taxon>rosids</taxon>
        <taxon>fabids</taxon>
        <taxon>Malpighiales</taxon>
        <taxon>Salicaceae</taxon>
        <taxon>Saliceae</taxon>
        <taxon>Salix</taxon>
    </lineage>
</organism>
<gene>
    <name evidence="2" type="ORF">DKX38_003288</name>
</gene>
<evidence type="ECO:0000256" key="1">
    <source>
        <dbReference type="SAM" id="Phobius"/>
    </source>
</evidence>
<dbReference type="Proteomes" id="UP000326939">
    <property type="component" value="Chromosome 2"/>
</dbReference>
<feature type="transmembrane region" description="Helical" evidence="1">
    <location>
        <begin position="249"/>
        <end position="271"/>
    </location>
</feature>
<keyword evidence="1" id="KW-0472">Membrane</keyword>
<evidence type="ECO:0000313" key="3">
    <source>
        <dbReference type="Proteomes" id="UP000326939"/>
    </source>
</evidence>
<comment type="caution">
    <text evidence="2">The sequence shown here is derived from an EMBL/GenBank/DDBJ whole genome shotgun (WGS) entry which is preliminary data.</text>
</comment>
<evidence type="ECO:0000313" key="2">
    <source>
        <dbReference type="EMBL" id="KAB5569495.1"/>
    </source>
</evidence>
<protein>
    <submittedName>
        <fullName evidence="2">Uncharacterized protein</fullName>
    </submittedName>
</protein>
<keyword evidence="1" id="KW-0812">Transmembrane</keyword>
<sequence length="282" mass="31600">MNSSGQVIRVNKISSLNTRKQVHPAKFDELVRIKSDLPEIACLAPRVRVPRQLERLALIAQEGLDEVRYKLQMYRSGDFWVPTGGIKKEEMDVPPVITILLAGFECTILGFSYGKIGDALEELSIWMSDGVRHNQLCLRSGDDVLLEDDSETAEVSKDLKGSDSKPLEATRELFHSPALRNCSKPYSLPSISSFRGCLEYERLIVCLTEHGFLAEESDPATACAVTEAVYRALLISDRRHFPQKKLQDWAAFLFSGPVCLMGVLFAFLVICSQLGRRGRLKH</sequence>
<dbReference type="EMBL" id="VDCV01000002">
    <property type="protein sequence ID" value="KAB5569495.1"/>
    <property type="molecule type" value="Genomic_DNA"/>
</dbReference>
<keyword evidence="1" id="KW-1133">Transmembrane helix</keyword>
<dbReference type="AlphaFoldDB" id="A0A5N5NPI4"/>
<keyword evidence="3" id="KW-1185">Reference proteome</keyword>
<proteinExistence type="predicted"/>
<accession>A0A5N5NPI4</accession>
<name>A0A5N5NPI4_9ROSI</name>
<reference evidence="3" key="1">
    <citation type="journal article" date="2019" name="Gigascience">
        <title>De novo genome assembly of the endangered Acer yangbiense, a plant species with extremely small populations endemic to Yunnan Province, China.</title>
        <authorList>
            <person name="Yang J."/>
            <person name="Wariss H.M."/>
            <person name="Tao L."/>
            <person name="Zhang R."/>
            <person name="Yun Q."/>
            <person name="Hollingsworth P."/>
            <person name="Dao Z."/>
            <person name="Luo G."/>
            <person name="Guo H."/>
            <person name="Ma Y."/>
            <person name="Sun W."/>
        </authorList>
    </citation>
    <scope>NUCLEOTIDE SEQUENCE [LARGE SCALE GENOMIC DNA]</scope>
    <source>
        <strain evidence="3">cv. br00</strain>
    </source>
</reference>